<dbReference type="InterPro" id="IPR029044">
    <property type="entry name" value="Nucleotide-diphossugar_trans"/>
</dbReference>
<dbReference type="GO" id="GO:0016757">
    <property type="term" value="F:glycosyltransferase activity"/>
    <property type="evidence" value="ECO:0007669"/>
    <property type="project" value="UniProtKB-KW"/>
</dbReference>
<dbReference type="Proteomes" id="UP000243680">
    <property type="component" value="Chromosome 1"/>
</dbReference>
<evidence type="ECO:0000256" key="3">
    <source>
        <dbReference type="ARBA" id="ARBA00022723"/>
    </source>
</evidence>
<feature type="domain" description="DUF4422" evidence="4">
    <location>
        <begin position="6"/>
        <end position="244"/>
    </location>
</feature>
<keyword evidence="1" id="KW-0328">Glycosyltransferase</keyword>
<dbReference type="PANTHER" id="PTHR13778:SF47">
    <property type="entry name" value="LIPOPOLYSACCHARIDE 1,3-GALACTOSYLTRANSFERASE"/>
    <property type="match status" value="1"/>
</dbReference>
<dbReference type="InterPro" id="IPR002495">
    <property type="entry name" value="Glyco_trans_8"/>
</dbReference>
<gene>
    <name evidence="5" type="ORF">WJ35_07655</name>
</gene>
<evidence type="ECO:0000259" key="4">
    <source>
        <dbReference type="Pfam" id="PF14393"/>
    </source>
</evidence>
<reference evidence="5 6" key="1">
    <citation type="submission" date="2015-12" db="EMBL/GenBank/DDBJ databases">
        <title>Diversity of Burkholderia near neighbor genomes.</title>
        <authorList>
            <person name="Sahl J."/>
            <person name="Wagner D."/>
            <person name="Keim P."/>
        </authorList>
    </citation>
    <scope>NUCLEOTIDE SEQUENCE [LARGE SCALE GENOMIC DNA]</scope>
    <source>
        <strain evidence="5 6">MSMB0783</strain>
    </source>
</reference>
<dbReference type="Pfam" id="PF01501">
    <property type="entry name" value="Glyco_transf_8"/>
    <property type="match status" value="1"/>
</dbReference>
<dbReference type="Gene3D" id="3.90.550.10">
    <property type="entry name" value="Spore Coat Polysaccharide Biosynthesis Protein SpsA, Chain A"/>
    <property type="match status" value="1"/>
</dbReference>
<sequence length="618" mass="71056">MKISLYINYFNPAYMVKSGVMKPIQTGCALSKHDLPTLKDNVGDNISGKNASYCELTGQYWVWKNDKDSDYVGFVHYRRFFDFFPERGDRVVDSSGLVIEDRLSAEVLAKYGLTDHDIERCVVDADMILPEPWNVAGCGATTIYSQYRDATFHHIKDLDLAGEIIYETCPEYYGHFKKVMDSEAGLFTNMFVFKREIFEEYSAWLFPLLAELEKRIDVSDYGPAERRVIGYIAERMVGVFVSKKLADDKNLRVKYLRRVFVKDTSPTAQCPPLPVTDLRPVSVVAATDSHYVAHMAALIASVFSNAAQDRFIDFLVLDGGMTELERRGLQALERLHPHAKISFIDMSMQFLDIDAHMYFTRATFYRLALPEIVYNRSKILFLDTDAVVIDDVAKIFDTELDGKSAAAVKDVIMASFVAMGVRSMAETGGYPTAKYLSDVVGMKDQYRDYFQAGLILFNLERLRENRLCQKMISDLKRNRYWFLDQDILNKYLVGDVKFLDLTWNSVSLPPGHGSALPVDIYNAYLESRKNPSMLHYAGAVKPWNDPSSEFAQYYWFYLRMTLWYEDRLLRLNPSSTPLSLRRNTTKRRIASAVWRRLPGFLRRAIFPLATALDQRWKD</sequence>
<organism evidence="5 6">
    <name type="scientific">Burkholderia ubonensis</name>
    <dbReference type="NCBI Taxonomy" id="101571"/>
    <lineage>
        <taxon>Bacteria</taxon>
        <taxon>Pseudomonadati</taxon>
        <taxon>Pseudomonadota</taxon>
        <taxon>Betaproteobacteria</taxon>
        <taxon>Burkholderiales</taxon>
        <taxon>Burkholderiaceae</taxon>
        <taxon>Burkholderia</taxon>
        <taxon>Burkholderia cepacia complex</taxon>
    </lineage>
</organism>
<dbReference type="GO" id="GO:0046872">
    <property type="term" value="F:metal ion binding"/>
    <property type="evidence" value="ECO:0007669"/>
    <property type="project" value="UniProtKB-KW"/>
</dbReference>
<dbReference type="InterPro" id="IPR050748">
    <property type="entry name" value="Glycosyltrans_8_dom-fam"/>
</dbReference>
<dbReference type="CDD" id="cd04194">
    <property type="entry name" value="GT8_A4GalT_like"/>
    <property type="match status" value="1"/>
</dbReference>
<name>A0A1B4LCR9_9BURK</name>
<evidence type="ECO:0000313" key="5">
    <source>
        <dbReference type="EMBL" id="AOJ74953.1"/>
    </source>
</evidence>
<keyword evidence="2" id="KW-0808">Transferase</keyword>
<dbReference type="InterPro" id="IPR025536">
    <property type="entry name" value="DUF4422"/>
</dbReference>
<keyword evidence="3" id="KW-0479">Metal-binding</keyword>
<dbReference type="EMBL" id="CP013420">
    <property type="protein sequence ID" value="AOJ74953.1"/>
    <property type="molecule type" value="Genomic_DNA"/>
</dbReference>
<proteinExistence type="predicted"/>
<dbReference type="PANTHER" id="PTHR13778">
    <property type="entry name" value="GLYCOSYLTRANSFERASE 8 DOMAIN-CONTAINING PROTEIN"/>
    <property type="match status" value="1"/>
</dbReference>
<evidence type="ECO:0000256" key="2">
    <source>
        <dbReference type="ARBA" id="ARBA00022679"/>
    </source>
</evidence>
<dbReference type="Pfam" id="PF14393">
    <property type="entry name" value="DUF4422"/>
    <property type="match status" value="1"/>
</dbReference>
<dbReference type="AlphaFoldDB" id="A0A1B4LCR9"/>
<evidence type="ECO:0000256" key="1">
    <source>
        <dbReference type="ARBA" id="ARBA00022676"/>
    </source>
</evidence>
<accession>A0A1B4LCR9</accession>
<protein>
    <recommendedName>
        <fullName evidence="4">DUF4422 domain-containing protein</fullName>
    </recommendedName>
</protein>
<dbReference type="SUPFAM" id="SSF53448">
    <property type="entry name" value="Nucleotide-diphospho-sugar transferases"/>
    <property type="match status" value="1"/>
</dbReference>
<evidence type="ECO:0000313" key="6">
    <source>
        <dbReference type="Proteomes" id="UP000243680"/>
    </source>
</evidence>